<dbReference type="InterPro" id="IPR039420">
    <property type="entry name" value="WalR-like"/>
</dbReference>
<dbReference type="SMART" id="SM00421">
    <property type="entry name" value="HTH_LUXR"/>
    <property type="match status" value="1"/>
</dbReference>
<dbReference type="InterPro" id="IPR011006">
    <property type="entry name" value="CheY-like_superfamily"/>
</dbReference>
<dbReference type="GO" id="GO:0006355">
    <property type="term" value="P:regulation of DNA-templated transcription"/>
    <property type="evidence" value="ECO:0007669"/>
    <property type="project" value="InterPro"/>
</dbReference>
<dbReference type="EMBL" id="MBQD01000005">
    <property type="protein sequence ID" value="OCL36880.1"/>
    <property type="molecule type" value="Genomic_DNA"/>
</dbReference>
<keyword evidence="1" id="KW-0597">Phosphoprotein</keyword>
<keyword evidence="4" id="KW-1185">Reference proteome</keyword>
<name>A0A1C0ARG0_9ACTN</name>
<dbReference type="PANTHER" id="PTHR43214:SF43">
    <property type="entry name" value="TWO-COMPONENT RESPONSE REGULATOR"/>
    <property type="match status" value="1"/>
</dbReference>
<dbReference type="InterPro" id="IPR001789">
    <property type="entry name" value="Sig_transdc_resp-reg_receiver"/>
</dbReference>
<dbReference type="PANTHER" id="PTHR43214">
    <property type="entry name" value="TWO-COMPONENT RESPONSE REGULATOR"/>
    <property type="match status" value="1"/>
</dbReference>
<dbReference type="SMART" id="SM00448">
    <property type="entry name" value="REC"/>
    <property type="match status" value="1"/>
</dbReference>
<dbReference type="PROSITE" id="PS00622">
    <property type="entry name" value="HTH_LUXR_1"/>
    <property type="match status" value="1"/>
</dbReference>
<dbReference type="SUPFAM" id="SSF52172">
    <property type="entry name" value="CheY-like"/>
    <property type="match status" value="1"/>
</dbReference>
<dbReference type="CDD" id="cd06170">
    <property type="entry name" value="LuxR_C_like"/>
    <property type="match status" value="1"/>
</dbReference>
<evidence type="ECO:0000256" key="1">
    <source>
        <dbReference type="ARBA" id="ARBA00022553"/>
    </source>
</evidence>
<reference evidence="4" key="1">
    <citation type="submission" date="2016-07" db="EMBL/GenBank/DDBJ databases">
        <authorList>
            <person name="Florea S."/>
            <person name="Webb J.S."/>
            <person name="Jaromczyk J."/>
            <person name="Schardl C.L."/>
        </authorList>
    </citation>
    <scope>NUCLEOTIDE SEQUENCE [LARGE SCALE GENOMIC DNA]</scope>
    <source>
        <strain evidence="4">IPBSL-7</strain>
    </source>
</reference>
<gene>
    <name evidence="3" type="ORF">BCR15_13155</name>
</gene>
<dbReference type="RefSeq" id="WP_068750077.1">
    <property type="nucleotide sequence ID" value="NZ_LR214441.1"/>
</dbReference>
<dbReference type="AlphaFoldDB" id="A0A1C0ARG0"/>
<dbReference type="Gene3D" id="3.40.50.2300">
    <property type="match status" value="1"/>
</dbReference>
<dbReference type="Pfam" id="PF00196">
    <property type="entry name" value="GerE"/>
    <property type="match status" value="1"/>
</dbReference>
<dbReference type="Proteomes" id="UP000093501">
    <property type="component" value="Unassembled WGS sequence"/>
</dbReference>
<evidence type="ECO:0000313" key="4">
    <source>
        <dbReference type="Proteomes" id="UP000093501"/>
    </source>
</evidence>
<dbReference type="CDD" id="cd17535">
    <property type="entry name" value="REC_NarL-like"/>
    <property type="match status" value="1"/>
</dbReference>
<evidence type="ECO:0000256" key="2">
    <source>
        <dbReference type="ARBA" id="ARBA00023125"/>
    </source>
</evidence>
<comment type="caution">
    <text evidence="3">The sequence shown here is derived from an EMBL/GenBank/DDBJ whole genome shotgun (WGS) entry which is preliminary data.</text>
</comment>
<proteinExistence type="predicted"/>
<organism evidence="3 4">
    <name type="scientific">Tessaracoccus lapidicaptus</name>
    <dbReference type="NCBI Taxonomy" id="1427523"/>
    <lineage>
        <taxon>Bacteria</taxon>
        <taxon>Bacillati</taxon>
        <taxon>Actinomycetota</taxon>
        <taxon>Actinomycetes</taxon>
        <taxon>Propionibacteriales</taxon>
        <taxon>Propionibacteriaceae</taxon>
        <taxon>Tessaracoccus</taxon>
    </lineage>
</organism>
<dbReference type="InterPro" id="IPR058245">
    <property type="entry name" value="NreC/VraR/RcsB-like_REC"/>
</dbReference>
<dbReference type="Pfam" id="PF00072">
    <property type="entry name" value="Response_reg"/>
    <property type="match status" value="1"/>
</dbReference>
<dbReference type="GO" id="GO:0000160">
    <property type="term" value="P:phosphorelay signal transduction system"/>
    <property type="evidence" value="ECO:0007669"/>
    <property type="project" value="InterPro"/>
</dbReference>
<sequence>MNSPCRLLVVDDDPMVREAYRIFFARNAGYQVVGEARDGNEAVQAWRTHRPDVTLMDLQMPEKSGVDATREICGQWPEACVVALTTFGTREYIVAALRAGASGYLLKDAGGPALIAGIQQALAGEMPLSAAVRRELVSNVLDTPEPTRQTPPDPGLAPREKELLRWLAQGLTNQQIGAKMFVSEGTVKQYLSHIGDKMGLKSRTQILVRAIQLGIVDPTEMDPVTGR</sequence>
<dbReference type="PROSITE" id="PS50110">
    <property type="entry name" value="RESPONSE_REGULATORY"/>
    <property type="match status" value="1"/>
</dbReference>
<protein>
    <submittedName>
        <fullName evidence="3">DNA-binding response regulator</fullName>
    </submittedName>
</protein>
<dbReference type="PRINTS" id="PR00038">
    <property type="entry name" value="HTHLUXR"/>
</dbReference>
<evidence type="ECO:0000313" key="3">
    <source>
        <dbReference type="EMBL" id="OCL36880.1"/>
    </source>
</evidence>
<keyword evidence="2 3" id="KW-0238">DNA-binding</keyword>
<accession>A0A1C0ARG0</accession>
<dbReference type="InterPro" id="IPR000792">
    <property type="entry name" value="Tscrpt_reg_LuxR_C"/>
</dbReference>
<dbReference type="PROSITE" id="PS50043">
    <property type="entry name" value="HTH_LUXR_2"/>
    <property type="match status" value="1"/>
</dbReference>
<dbReference type="GO" id="GO:0003677">
    <property type="term" value="F:DNA binding"/>
    <property type="evidence" value="ECO:0007669"/>
    <property type="project" value="UniProtKB-KW"/>
</dbReference>